<comment type="caution">
    <text evidence="2">The sequence shown here is derived from an EMBL/GenBank/DDBJ whole genome shotgun (WGS) entry which is preliminary data.</text>
</comment>
<dbReference type="EMBL" id="JABWAD010000055">
    <property type="protein sequence ID" value="KAF6066927.1"/>
    <property type="molecule type" value="Genomic_DNA"/>
</dbReference>
<dbReference type="Proteomes" id="UP000536275">
    <property type="component" value="Unassembled WGS sequence"/>
</dbReference>
<feature type="compositionally biased region" description="Polar residues" evidence="1">
    <location>
        <begin position="1"/>
        <end position="17"/>
    </location>
</feature>
<dbReference type="AlphaFoldDB" id="A0A8H6F414"/>
<evidence type="ECO:0000256" key="1">
    <source>
        <dbReference type="SAM" id="MobiDB-lite"/>
    </source>
</evidence>
<proteinExistence type="predicted"/>
<organism evidence="2 3">
    <name type="scientific">Candida albicans</name>
    <name type="common">Yeast</name>
    <dbReference type="NCBI Taxonomy" id="5476"/>
    <lineage>
        <taxon>Eukaryota</taxon>
        <taxon>Fungi</taxon>
        <taxon>Dikarya</taxon>
        <taxon>Ascomycota</taxon>
        <taxon>Saccharomycotina</taxon>
        <taxon>Pichiomycetes</taxon>
        <taxon>Debaryomycetaceae</taxon>
        <taxon>Candida/Lodderomyces clade</taxon>
        <taxon>Candida</taxon>
    </lineage>
</organism>
<reference evidence="2 3" key="1">
    <citation type="submission" date="2020-03" db="EMBL/GenBank/DDBJ databases">
        <title>FDA dAtabase for Regulatory Grade micrObial Sequences (FDA-ARGOS): Supporting development and validation of Infectious Disease Dx tests.</title>
        <authorList>
            <person name="Campos J."/>
            <person name="Goldberg B."/>
            <person name="Tallon L."/>
            <person name="Sadzewicz L."/>
            <person name="Vavikolanu K."/>
            <person name="Mehta A."/>
            <person name="Aluvathingal J."/>
            <person name="Nadendla S."/>
            <person name="Nandy P."/>
            <person name="Geyer C."/>
            <person name="Yan Y."/>
            <person name="Sichtig H."/>
        </authorList>
    </citation>
    <scope>NUCLEOTIDE SEQUENCE [LARGE SCALE GENOMIC DNA]</scope>
    <source>
        <strain evidence="2 3">FDAARGOS_656</strain>
    </source>
</reference>
<name>A0A8H6F414_CANAX</name>
<feature type="compositionally biased region" description="Polar residues" evidence="1">
    <location>
        <begin position="27"/>
        <end position="57"/>
    </location>
</feature>
<evidence type="ECO:0000313" key="2">
    <source>
        <dbReference type="EMBL" id="KAF6066927.1"/>
    </source>
</evidence>
<dbReference type="Pfam" id="PF17242">
    <property type="entry name" value="DUF5315"/>
    <property type="match status" value="1"/>
</dbReference>
<accession>A0A8H6F414</accession>
<gene>
    <name evidence="2" type="ORF">FOB64_004376</name>
</gene>
<sequence length="265" mass="30829">MNQRNTIQPVRSNNSTKLAVPARHSHTTSVSSFNNASFTTQFLPNQPKPTRTGSSSGHYRLSRTTTNTTGDNYSTQDTQSVATLDKVPPTKPSATYSDKLWTQIDVLDDVKKMAEEVRSKGSFFNDNFNQQLKKLKELQDKLLNTMSTQQFNDFNSKEHQKQHFYQLNTISPTVHPSDNLFKEDKILHEDEEQQKQEQKKQAKQEKINSFFKSDDKQEDLEFKNQTIYRKENFEEINQYVAQIKKDLKGLGESMKEFDESTREIW</sequence>
<protein>
    <submittedName>
        <fullName evidence="2">Uncharacterized protein</fullName>
    </submittedName>
</protein>
<feature type="region of interest" description="Disordered" evidence="1">
    <location>
        <begin position="1"/>
        <end position="77"/>
    </location>
</feature>
<evidence type="ECO:0000313" key="3">
    <source>
        <dbReference type="Proteomes" id="UP000536275"/>
    </source>
</evidence>